<dbReference type="Gene3D" id="1.10.490.10">
    <property type="entry name" value="Globins"/>
    <property type="match status" value="1"/>
</dbReference>
<comment type="caution">
    <text evidence="5">The sequence shown here is derived from an EMBL/GenBank/DDBJ whole genome shotgun (WGS) entry which is preliminary data.</text>
</comment>
<keyword evidence="2" id="KW-0349">Heme</keyword>
<dbReference type="Pfam" id="PF01152">
    <property type="entry name" value="Bac_globin"/>
    <property type="match status" value="1"/>
</dbReference>
<dbReference type="CDD" id="cd00454">
    <property type="entry name" value="TrHb1_N"/>
    <property type="match status" value="1"/>
</dbReference>
<evidence type="ECO:0000313" key="5">
    <source>
        <dbReference type="EMBL" id="NHE59216.1"/>
    </source>
</evidence>
<evidence type="ECO:0000256" key="2">
    <source>
        <dbReference type="ARBA" id="ARBA00022617"/>
    </source>
</evidence>
<sequence length="128" mass="14430">MNTVAQKTLFERLGGKKGITSLVDDIVEAHMQNPVIQVRFLPYKEDPENLKKIKGHLVDFFSAGSGGNVAYLGRDMETTHRGMNINEEEYMAATDDIMNTLEKHGIDEESQKDVLAIAYSLKEQIMKQ</sequence>
<keyword evidence="4" id="KW-0408">Iron</keyword>
<evidence type="ECO:0000313" key="6">
    <source>
        <dbReference type="Proteomes" id="UP000649799"/>
    </source>
</evidence>
<keyword evidence="1" id="KW-0813">Transport</keyword>
<keyword evidence="6" id="KW-1185">Reference proteome</keyword>
<organism evidence="5 6">
    <name type="scientific">Cyclobacterium plantarum</name>
    <dbReference type="NCBI Taxonomy" id="2716263"/>
    <lineage>
        <taxon>Bacteria</taxon>
        <taxon>Pseudomonadati</taxon>
        <taxon>Bacteroidota</taxon>
        <taxon>Cytophagia</taxon>
        <taxon>Cytophagales</taxon>
        <taxon>Cyclobacteriaceae</taxon>
        <taxon>Cyclobacterium</taxon>
    </lineage>
</organism>
<dbReference type="Proteomes" id="UP000649799">
    <property type="component" value="Unassembled WGS sequence"/>
</dbReference>
<accession>A0ABX0HFQ6</accession>
<evidence type="ECO:0000256" key="1">
    <source>
        <dbReference type="ARBA" id="ARBA00022448"/>
    </source>
</evidence>
<dbReference type="EMBL" id="JAANYN010000011">
    <property type="protein sequence ID" value="NHE59216.1"/>
    <property type="molecule type" value="Genomic_DNA"/>
</dbReference>
<dbReference type="InterPro" id="IPR009050">
    <property type="entry name" value="Globin-like_sf"/>
</dbReference>
<name>A0ABX0HFQ6_9BACT</name>
<evidence type="ECO:0000256" key="3">
    <source>
        <dbReference type="ARBA" id="ARBA00022723"/>
    </source>
</evidence>
<protein>
    <submittedName>
        <fullName evidence="5">Group 1 truncated hemoglobin</fullName>
    </submittedName>
</protein>
<proteinExistence type="predicted"/>
<dbReference type="InterPro" id="IPR012292">
    <property type="entry name" value="Globin/Proto"/>
</dbReference>
<gene>
    <name evidence="5" type="ORF">G9Q97_20595</name>
</gene>
<dbReference type="RefSeq" id="WP_166150378.1">
    <property type="nucleotide sequence ID" value="NZ_JAANYN010000011.1"/>
</dbReference>
<dbReference type="InterPro" id="IPR001486">
    <property type="entry name" value="Hemoglobin_trunc"/>
</dbReference>
<dbReference type="SUPFAM" id="SSF46458">
    <property type="entry name" value="Globin-like"/>
    <property type="match status" value="1"/>
</dbReference>
<keyword evidence="3" id="KW-0479">Metal-binding</keyword>
<evidence type="ECO:0000256" key="4">
    <source>
        <dbReference type="ARBA" id="ARBA00023004"/>
    </source>
</evidence>
<reference evidence="5 6" key="1">
    <citation type="submission" date="2020-03" db="EMBL/GenBank/DDBJ databases">
        <title>Cyclobacterium plantarum sp. nov., a marine bacterium isolated from a coastal-marine wetland.</title>
        <authorList>
            <person name="Sanchez-Porro C."/>
            <person name="Ventosa A."/>
            <person name="Amoozegar M."/>
        </authorList>
    </citation>
    <scope>NUCLEOTIDE SEQUENCE [LARGE SCALE GENOMIC DNA]</scope>
    <source>
        <strain evidence="5 6">GBPx2</strain>
    </source>
</reference>